<dbReference type="NCBIfam" id="TIGR04089">
    <property type="entry name" value="exp_by_SipW_III"/>
    <property type="match status" value="1"/>
</dbReference>
<proteinExistence type="predicted"/>
<organism evidence="2 3">
    <name type="scientific">Cellulomonas wangleii</name>
    <dbReference type="NCBI Taxonomy" id="2816956"/>
    <lineage>
        <taxon>Bacteria</taxon>
        <taxon>Bacillati</taxon>
        <taxon>Actinomycetota</taxon>
        <taxon>Actinomycetes</taxon>
        <taxon>Micrococcales</taxon>
        <taxon>Cellulomonadaceae</taxon>
        <taxon>Cellulomonas</taxon>
    </lineage>
</organism>
<dbReference type="NCBIfam" id="TIGR04088">
    <property type="entry name" value="cognate_SipW"/>
    <property type="match status" value="1"/>
</dbReference>
<dbReference type="RefSeq" id="WP_207339043.1">
    <property type="nucleotide sequence ID" value="NZ_CP074405.1"/>
</dbReference>
<dbReference type="Proteomes" id="UP000677804">
    <property type="component" value="Chromosome"/>
</dbReference>
<protein>
    <submittedName>
        <fullName evidence="2">Alternate-type signal peptide domain-containing protein</fullName>
    </submittedName>
</protein>
<dbReference type="InterPro" id="IPR024006">
    <property type="entry name" value="Alt_signal_exp_actinobact"/>
</dbReference>
<name>A0ABX8D1U3_9CELL</name>
<reference evidence="2 3" key="1">
    <citation type="submission" date="2021-05" db="EMBL/GenBank/DDBJ databases">
        <title>Novel species in genus Cellulomonas.</title>
        <authorList>
            <person name="Zhang G."/>
        </authorList>
    </citation>
    <scope>NUCLEOTIDE SEQUENCE [LARGE SCALE GENOMIC DNA]</scope>
    <source>
        <strain evidence="3">zg-ZUI222</strain>
    </source>
</reference>
<evidence type="ECO:0000256" key="1">
    <source>
        <dbReference type="SAM" id="SignalP"/>
    </source>
</evidence>
<keyword evidence="1" id="KW-0732">Signal</keyword>
<dbReference type="EMBL" id="CP074405">
    <property type="protein sequence ID" value="QVI61445.1"/>
    <property type="molecule type" value="Genomic_DNA"/>
</dbReference>
<dbReference type="InterPro" id="IPR023833">
    <property type="entry name" value="Signal_pept_SipW-depend-type"/>
</dbReference>
<gene>
    <name evidence="2" type="ORF">KG103_13285</name>
</gene>
<evidence type="ECO:0000313" key="2">
    <source>
        <dbReference type="EMBL" id="QVI61445.1"/>
    </source>
</evidence>
<keyword evidence="3" id="KW-1185">Reference proteome</keyword>
<feature type="chain" id="PRO_5045934208" evidence="1">
    <location>
        <begin position="26"/>
        <end position="218"/>
    </location>
</feature>
<evidence type="ECO:0000313" key="3">
    <source>
        <dbReference type="Proteomes" id="UP000677804"/>
    </source>
</evidence>
<sequence>MKNRTKGVVAGVAGVALLAGGTTFALWSDSADVAGGTITNGKLDVEASALAWVDASPDRADKGHAISNLTTWRMVPGDVVEGTSEIDVTLVGDNLVAELGVDTTAAANLPTGMTVTYAVYDGATTTDPVATGALGKDSSLRFAANREGQAAGNPTNPAPTIVVGTDGTAELKVVVTATFSGTVTGTTSAGAATDLSKIGVTLTQVREGTDFTAPTTAP</sequence>
<feature type="signal peptide" evidence="1">
    <location>
        <begin position="1"/>
        <end position="25"/>
    </location>
</feature>
<accession>A0ABX8D1U3</accession>